<dbReference type="PROSITE" id="PS00636">
    <property type="entry name" value="DNAJ_1"/>
    <property type="match status" value="1"/>
</dbReference>
<dbReference type="InterPro" id="IPR001623">
    <property type="entry name" value="DnaJ_domain"/>
</dbReference>
<feature type="repeat" description="TPR" evidence="3">
    <location>
        <begin position="79"/>
        <end position="112"/>
    </location>
</feature>
<accession>A0A1I8PVM3</accession>
<proteinExistence type="predicted"/>
<dbReference type="STRING" id="35570.A0A1I8PVM3"/>
<sequence>MEDVIVVSSDSSSNSSNSDMEIDMEPTEMDNSSESIVPKDNATIAEERKKLGNDQYKAQNYQSALKFYAEAISLCPDSATYYANRSACYMMLSNYTNALTDARTAVQLDPSFEKAYVRIAKCCVAMGDIIGAEQAIKKIEELDPQSKSVNTEKQAAQQLRQLEQTIQTNYDSKAYRNVVYYLDTGIKLAPACYRYRLLKAECLAFLGRCDEAVDIAISIIKLDNTSADAIYVRGLCFYYTDNLEKGIKHFELALQLDPDHKKAREMRAKSKALKDMKENGNVLFKSGRYREAQTVYSEALKIDEFNKDINSKLLYNRALVHSKINNLREAVTDCTRVLEINDKYLKALLLRARCYNDLEKFEECCNDYEAALQIQKTPEIKKLLRDAKFALKKSKRKDYYKILGVSRNAGEDEIKKAYRKKALVHHPDRHANSSPEERKEQELKFKEIGEAYAILSDQRKKMRYDSGQDMEELEQADFDPNQMFRHFFQFSGGPGGQSSFGFEFADFDPNQMFRHFFQFSGGPGGQSSFGFEF</sequence>
<feature type="repeat" description="TPR" evidence="3">
    <location>
        <begin position="227"/>
        <end position="260"/>
    </location>
</feature>
<name>A0A1I8PVM3_STOCA</name>
<dbReference type="InterPro" id="IPR018253">
    <property type="entry name" value="DnaJ_domain_CS"/>
</dbReference>
<keyword evidence="2 3" id="KW-0802">TPR repeat</keyword>
<dbReference type="Pfam" id="PF13181">
    <property type="entry name" value="TPR_8"/>
    <property type="match status" value="5"/>
</dbReference>
<dbReference type="SUPFAM" id="SSF48452">
    <property type="entry name" value="TPR-like"/>
    <property type="match status" value="3"/>
</dbReference>
<dbReference type="Pfam" id="PF13432">
    <property type="entry name" value="TPR_16"/>
    <property type="match status" value="1"/>
</dbReference>
<protein>
    <recommendedName>
        <fullName evidence="5">J domain-containing protein</fullName>
    </recommendedName>
</protein>
<dbReference type="EnsemblMetazoa" id="SCAU011528-RA">
    <property type="protein sequence ID" value="SCAU011528-PA"/>
    <property type="gene ID" value="SCAU011528"/>
</dbReference>
<feature type="repeat" description="TPR" evidence="3">
    <location>
        <begin position="45"/>
        <end position="78"/>
    </location>
</feature>
<feature type="region of interest" description="Disordered" evidence="4">
    <location>
        <begin position="1"/>
        <end position="36"/>
    </location>
</feature>
<reference evidence="6" key="1">
    <citation type="submission" date="2020-05" db="UniProtKB">
        <authorList>
            <consortium name="EnsemblMetazoa"/>
        </authorList>
    </citation>
    <scope>IDENTIFICATION</scope>
    <source>
        <strain evidence="6">USDA</strain>
    </source>
</reference>
<feature type="domain" description="J" evidence="5">
    <location>
        <begin position="398"/>
        <end position="468"/>
    </location>
</feature>
<evidence type="ECO:0000259" key="5">
    <source>
        <dbReference type="PROSITE" id="PS50076"/>
    </source>
</evidence>
<keyword evidence="1" id="KW-0677">Repeat</keyword>
<dbReference type="PANTHER" id="PTHR45188:SF2">
    <property type="entry name" value="DNAJ HOMOLOG SUBFAMILY C MEMBER 7"/>
    <property type="match status" value="1"/>
</dbReference>
<evidence type="ECO:0000256" key="1">
    <source>
        <dbReference type="ARBA" id="ARBA00022737"/>
    </source>
</evidence>
<dbReference type="SMART" id="SM00028">
    <property type="entry name" value="TPR"/>
    <property type="match status" value="8"/>
</dbReference>
<organism evidence="6 7">
    <name type="scientific">Stomoxys calcitrans</name>
    <name type="common">Stable fly</name>
    <name type="synonym">Conops calcitrans</name>
    <dbReference type="NCBI Taxonomy" id="35570"/>
    <lineage>
        <taxon>Eukaryota</taxon>
        <taxon>Metazoa</taxon>
        <taxon>Ecdysozoa</taxon>
        <taxon>Arthropoda</taxon>
        <taxon>Hexapoda</taxon>
        <taxon>Insecta</taxon>
        <taxon>Pterygota</taxon>
        <taxon>Neoptera</taxon>
        <taxon>Endopterygota</taxon>
        <taxon>Diptera</taxon>
        <taxon>Brachycera</taxon>
        <taxon>Muscomorpha</taxon>
        <taxon>Muscoidea</taxon>
        <taxon>Muscidae</taxon>
        <taxon>Stomoxys</taxon>
    </lineage>
</organism>
<dbReference type="PROSITE" id="PS50076">
    <property type="entry name" value="DNAJ_2"/>
    <property type="match status" value="1"/>
</dbReference>
<dbReference type="SUPFAM" id="SSF46565">
    <property type="entry name" value="Chaperone J-domain"/>
    <property type="match status" value="1"/>
</dbReference>
<feature type="compositionally biased region" description="Low complexity" evidence="4">
    <location>
        <begin position="8"/>
        <end position="19"/>
    </location>
</feature>
<evidence type="ECO:0000313" key="7">
    <source>
        <dbReference type="Proteomes" id="UP000095300"/>
    </source>
</evidence>
<dbReference type="VEuPathDB" id="VectorBase:SCAU011528"/>
<dbReference type="Gene3D" id="1.10.287.110">
    <property type="entry name" value="DnaJ domain"/>
    <property type="match status" value="1"/>
</dbReference>
<evidence type="ECO:0000256" key="4">
    <source>
        <dbReference type="SAM" id="MobiDB-lite"/>
    </source>
</evidence>
<dbReference type="Proteomes" id="UP000095300">
    <property type="component" value="Unassembled WGS sequence"/>
</dbReference>
<dbReference type="Gene3D" id="1.25.40.10">
    <property type="entry name" value="Tetratricopeptide repeat domain"/>
    <property type="match status" value="1"/>
</dbReference>
<evidence type="ECO:0000256" key="2">
    <source>
        <dbReference type="ARBA" id="ARBA00022803"/>
    </source>
</evidence>
<dbReference type="AlphaFoldDB" id="A0A1I8PVM3"/>
<dbReference type="FunFam" id="1.10.287.110:FF:000018">
    <property type="entry name" value="DnaJ (Hsp40) homolog, subfamily C, member 7"/>
    <property type="match status" value="1"/>
</dbReference>
<dbReference type="SMART" id="SM00271">
    <property type="entry name" value="DnaJ"/>
    <property type="match status" value="1"/>
</dbReference>
<dbReference type="CDD" id="cd06257">
    <property type="entry name" value="DnaJ"/>
    <property type="match status" value="1"/>
</dbReference>
<dbReference type="PRINTS" id="PR00625">
    <property type="entry name" value="JDOMAIN"/>
</dbReference>
<dbReference type="InterPro" id="IPR019734">
    <property type="entry name" value="TPR_rpt"/>
</dbReference>
<evidence type="ECO:0000313" key="6">
    <source>
        <dbReference type="EnsemblMetazoa" id="SCAU011528-PA"/>
    </source>
</evidence>
<dbReference type="InterPro" id="IPR036869">
    <property type="entry name" value="J_dom_sf"/>
</dbReference>
<keyword evidence="7" id="KW-1185">Reference proteome</keyword>
<feature type="repeat" description="TPR" evidence="3">
    <location>
        <begin position="273"/>
        <end position="306"/>
    </location>
</feature>
<dbReference type="PROSITE" id="PS50005">
    <property type="entry name" value="TPR"/>
    <property type="match status" value="4"/>
</dbReference>
<evidence type="ECO:0000256" key="3">
    <source>
        <dbReference type="PROSITE-ProRule" id="PRU00339"/>
    </source>
</evidence>
<dbReference type="Pfam" id="PF00226">
    <property type="entry name" value="DnaJ"/>
    <property type="match status" value="1"/>
</dbReference>
<dbReference type="PANTHER" id="PTHR45188">
    <property type="entry name" value="DNAJ PROTEIN P58IPK HOMOLOG"/>
    <property type="match status" value="1"/>
</dbReference>
<dbReference type="InterPro" id="IPR011990">
    <property type="entry name" value="TPR-like_helical_dom_sf"/>
</dbReference>